<reference evidence="2 3" key="1">
    <citation type="journal article" date="2023" name="J. Hered.">
        <title>Chromosome-level genome of the wood stork (Mycteria americana) provides insight into avian chromosome evolution.</title>
        <authorList>
            <person name="Flamio R. Jr."/>
            <person name="Ramstad K.M."/>
        </authorList>
    </citation>
    <scope>NUCLEOTIDE SEQUENCE [LARGE SCALE GENOMIC DNA]</scope>
    <source>
        <strain evidence="2">JAX WOST 10</strain>
    </source>
</reference>
<proteinExistence type="predicted"/>
<comment type="caution">
    <text evidence="2">The sequence shown here is derived from an EMBL/GenBank/DDBJ whole genome shotgun (WGS) entry which is preliminary data.</text>
</comment>
<gene>
    <name evidence="2" type="ORF">QYF61_021598</name>
</gene>
<dbReference type="EMBL" id="JAUNZN010000009">
    <property type="protein sequence ID" value="KAK4816724.1"/>
    <property type="molecule type" value="Genomic_DNA"/>
</dbReference>
<evidence type="ECO:0000256" key="1">
    <source>
        <dbReference type="SAM" id="MobiDB-lite"/>
    </source>
</evidence>
<accession>A0AAN7RR36</accession>
<protein>
    <submittedName>
        <fullName evidence="2">Uncharacterized protein</fullName>
    </submittedName>
</protein>
<feature type="compositionally biased region" description="Basic residues" evidence="1">
    <location>
        <begin position="90"/>
        <end position="99"/>
    </location>
</feature>
<sequence length="115" mass="13276">MQETPREAVEFPSLKIFKSHLDMQRRPTVSLHDGLGLEHRPCEERRSEKGTYCVMAKIPTLQPMEEPMPEQMDTPKGAVAHGEPTPEQRKRQRNYHKKYITGQDDGTSGKAYLRK</sequence>
<evidence type="ECO:0000313" key="2">
    <source>
        <dbReference type="EMBL" id="KAK4816724.1"/>
    </source>
</evidence>
<name>A0AAN7RR36_MYCAM</name>
<dbReference type="Proteomes" id="UP001333110">
    <property type="component" value="Unassembled WGS sequence"/>
</dbReference>
<organism evidence="2 3">
    <name type="scientific">Mycteria americana</name>
    <name type="common">Wood stork</name>
    <dbReference type="NCBI Taxonomy" id="33587"/>
    <lineage>
        <taxon>Eukaryota</taxon>
        <taxon>Metazoa</taxon>
        <taxon>Chordata</taxon>
        <taxon>Craniata</taxon>
        <taxon>Vertebrata</taxon>
        <taxon>Euteleostomi</taxon>
        <taxon>Archelosauria</taxon>
        <taxon>Archosauria</taxon>
        <taxon>Dinosauria</taxon>
        <taxon>Saurischia</taxon>
        <taxon>Theropoda</taxon>
        <taxon>Coelurosauria</taxon>
        <taxon>Aves</taxon>
        <taxon>Neognathae</taxon>
        <taxon>Neoaves</taxon>
        <taxon>Aequornithes</taxon>
        <taxon>Ciconiiformes</taxon>
        <taxon>Ciconiidae</taxon>
        <taxon>Mycteria</taxon>
    </lineage>
</organism>
<keyword evidence="3" id="KW-1185">Reference proteome</keyword>
<dbReference type="AlphaFoldDB" id="A0AAN7RR36"/>
<feature type="region of interest" description="Disordered" evidence="1">
    <location>
        <begin position="61"/>
        <end position="115"/>
    </location>
</feature>
<evidence type="ECO:0000313" key="3">
    <source>
        <dbReference type="Proteomes" id="UP001333110"/>
    </source>
</evidence>